<dbReference type="AlphaFoldDB" id="A0A2T2XA37"/>
<name>A0A2T2XA37_9FIRM</name>
<evidence type="ECO:0000313" key="2">
    <source>
        <dbReference type="EMBL" id="PSR31352.1"/>
    </source>
</evidence>
<gene>
    <name evidence="2" type="ORF">C7B43_02625</name>
</gene>
<evidence type="ECO:0000259" key="1">
    <source>
        <dbReference type="Pfam" id="PF02754"/>
    </source>
</evidence>
<dbReference type="PANTHER" id="PTHR30296:SF0">
    <property type="entry name" value="LACTATE UTILIZATION PROTEIN A"/>
    <property type="match status" value="1"/>
</dbReference>
<dbReference type="GO" id="GO:0016491">
    <property type="term" value="F:oxidoreductase activity"/>
    <property type="evidence" value="ECO:0007669"/>
    <property type="project" value="UniProtKB-ARBA"/>
</dbReference>
<accession>A0A2T2XA37</accession>
<dbReference type="GO" id="GO:0005829">
    <property type="term" value="C:cytosol"/>
    <property type="evidence" value="ECO:0007669"/>
    <property type="project" value="TreeGrafter"/>
</dbReference>
<sequence>MPVKVQLFVSCLADMVRPEAAIAAVHVLEKRGVGVEFPEGQTCCGQFSYNAGYQHEAAVMARHFVRVFESGTQEDPTDILALSGSCAATVMHTYPGLLYEDALQQGEPETKAREWKKRAEAVAGRVHEWSMWLGEHADQPMAPNGSPLPVAYHLGCHMRRLLPESRKAQDLLRALGIDAREPENAEECCGFGGTYSFTEPVVSTALADDKLANVQNLVQDAGAVCLTGADLGCLLHLEGRLRRQESSLPVCHVAELVELADQNRLTPDQVRQLEQGGGK</sequence>
<dbReference type="Pfam" id="PF02754">
    <property type="entry name" value="CCG"/>
    <property type="match status" value="2"/>
</dbReference>
<dbReference type="Proteomes" id="UP000242699">
    <property type="component" value="Unassembled WGS sequence"/>
</dbReference>
<feature type="domain" description="Cysteine-rich" evidence="1">
    <location>
        <begin position="5"/>
        <end position="89"/>
    </location>
</feature>
<dbReference type="PANTHER" id="PTHR30296">
    <property type="entry name" value="UNCHARACTERIZED PROTEIN YKGE"/>
    <property type="match status" value="1"/>
</dbReference>
<organism evidence="2 3">
    <name type="scientific">Sulfobacillus benefaciens</name>
    <dbReference type="NCBI Taxonomy" id="453960"/>
    <lineage>
        <taxon>Bacteria</taxon>
        <taxon>Bacillati</taxon>
        <taxon>Bacillota</taxon>
        <taxon>Clostridia</taxon>
        <taxon>Eubacteriales</taxon>
        <taxon>Clostridiales Family XVII. Incertae Sedis</taxon>
        <taxon>Sulfobacillus</taxon>
    </lineage>
</organism>
<protein>
    <submittedName>
        <fullName evidence="2">(Fe-S)-binding protein</fullName>
    </submittedName>
</protein>
<dbReference type="EMBL" id="PXYT01000003">
    <property type="protein sequence ID" value="PSR31352.1"/>
    <property type="molecule type" value="Genomic_DNA"/>
</dbReference>
<proteinExistence type="predicted"/>
<dbReference type="InterPro" id="IPR004017">
    <property type="entry name" value="Cys_rich_dom"/>
</dbReference>
<reference evidence="2 3" key="1">
    <citation type="journal article" date="2014" name="BMC Genomics">
        <title>Comparison of environmental and isolate Sulfobacillus genomes reveals diverse carbon, sulfur, nitrogen, and hydrogen metabolisms.</title>
        <authorList>
            <person name="Justice N.B."/>
            <person name="Norman A."/>
            <person name="Brown C.T."/>
            <person name="Singh A."/>
            <person name="Thomas B.C."/>
            <person name="Banfield J.F."/>
        </authorList>
    </citation>
    <scope>NUCLEOTIDE SEQUENCE [LARGE SCALE GENOMIC DNA]</scope>
    <source>
        <strain evidence="2">AMDSBA1</strain>
    </source>
</reference>
<evidence type="ECO:0000313" key="3">
    <source>
        <dbReference type="Proteomes" id="UP000242699"/>
    </source>
</evidence>
<comment type="caution">
    <text evidence="2">The sequence shown here is derived from an EMBL/GenBank/DDBJ whole genome shotgun (WGS) entry which is preliminary data.</text>
</comment>
<feature type="domain" description="Cysteine-rich" evidence="1">
    <location>
        <begin position="150"/>
        <end position="237"/>
    </location>
</feature>